<gene>
    <name evidence="2" type="ORF">EGW08_018611</name>
</gene>
<sequence>RCDDGTCIDSPDSESALVDNNCIWGDQPIVKFSTNLGPYEGDCPGLIDFLGKASCSSASVAEPCCKTCEDLKTGIPGCDYGDEYHSCNSYTQAQICDNYADICCEFCHGYRKKRNADSNDGSDTVTLDLPPIKVEVTNELKRKPETPPPNNGGPTEQT</sequence>
<dbReference type="Proteomes" id="UP000271974">
    <property type="component" value="Unassembled WGS sequence"/>
</dbReference>
<organism evidence="2 3">
    <name type="scientific">Elysia chlorotica</name>
    <name type="common">Eastern emerald elysia</name>
    <name type="synonym">Sea slug</name>
    <dbReference type="NCBI Taxonomy" id="188477"/>
    <lineage>
        <taxon>Eukaryota</taxon>
        <taxon>Metazoa</taxon>
        <taxon>Spiralia</taxon>
        <taxon>Lophotrochozoa</taxon>
        <taxon>Mollusca</taxon>
        <taxon>Gastropoda</taxon>
        <taxon>Heterobranchia</taxon>
        <taxon>Euthyneura</taxon>
        <taxon>Panpulmonata</taxon>
        <taxon>Sacoglossa</taxon>
        <taxon>Placobranchoidea</taxon>
        <taxon>Plakobranchidae</taxon>
        <taxon>Elysia</taxon>
    </lineage>
</organism>
<reference evidence="2 3" key="1">
    <citation type="submission" date="2019-01" db="EMBL/GenBank/DDBJ databases">
        <title>A draft genome assembly of the solar-powered sea slug Elysia chlorotica.</title>
        <authorList>
            <person name="Cai H."/>
            <person name="Li Q."/>
            <person name="Fang X."/>
            <person name="Li J."/>
            <person name="Curtis N.E."/>
            <person name="Altenburger A."/>
            <person name="Shibata T."/>
            <person name="Feng M."/>
            <person name="Maeda T."/>
            <person name="Schwartz J.A."/>
            <person name="Shigenobu S."/>
            <person name="Lundholm N."/>
            <person name="Nishiyama T."/>
            <person name="Yang H."/>
            <person name="Hasebe M."/>
            <person name="Li S."/>
            <person name="Pierce S.K."/>
            <person name="Wang J."/>
        </authorList>
    </citation>
    <scope>NUCLEOTIDE SEQUENCE [LARGE SCALE GENOMIC DNA]</scope>
    <source>
        <strain evidence="2">EC2010</strain>
        <tissue evidence="2">Whole organism of an adult</tissue>
    </source>
</reference>
<proteinExistence type="predicted"/>
<evidence type="ECO:0000313" key="2">
    <source>
        <dbReference type="EMBL" id="RUS73622.1"/>
    </source>
</evidence>
<dbReference type="AlphaFoldDB" id="A0A433SWI0"/>
<feature type="compositionally biased region" description="Basic and acidic residues" evidence="1">
    <location>
        <begin position="136"/>
        <end position="145"/>
    </location>
</feature>
<keyword evidence="3" id="KW-1185">Reference proteome</keyword>
<evidence type="ECO:0000313" key="3">
    <source>
        <dbReference type="Proteomes" id="UP000271974"/>
    </source>
</evidence>
<comment type="caution">
    <text evidence="2">The sequence shown here is derived from an EMBL/GenBank/DDBJ whole genome shotgun (WGS) entry which is preliminary data.</text>
</comment>
<feature type="non-terminal residue" evidence="2">
    <location>
        <position position="1"/>
    </location>
</feature>
<name>A0A433SWI0_ELYCH</name>
<feature type="region of interest" description="Disordered" evidence="1">
    <location>
        <begin position="115"/>
        <end position="158"/>
    </location>
</feature>
<accession>A0A433SWI0</accession>
<protein>
    <submittedName>
        <fullName evidence="2">Uncharacterized protein</fullName>
    </submittedName>
</protein>
<dbReference type="OrthoDB" id="6124312at2759"/>
<evidence type="ECO:0000256" key="1">
    <source>
        <dbReference type="SAM" id="MobiDB-lite"/>
    </source>
</evidence>
<dbReference type="EMBL" id="RQTK01000916">
    <property type="protein sequence ID" value="RUS73622.1"/>
    <property type="molecule type" value="Genomic_DNA"/>
</dbReference>